<evidence type="ECO:0000313" key="1">
    <source>
        <dbReference type="EMBL" id="MCI68250.1"/>
    </source>
</evidence>
<sequence>MANLKAANVIPREYTWQQRKKLLKEAKQYWWDDPYLYKEGIDGFIR</sequence>
<keyword evidence="2" id="KW-1185">Reference proteome</keyword>
<name>A0A392U738_9FABA</name>
<feature type="non-terminal residue" evidence="1">
    <location>
        <position position="46"/>
    </location>
</feature>
<reference evidence="1 2" key="1">
    <citation type="journal article" date="2018" name="Front. Plant Sci.">
        <title>Red Clover (Trifolium pratense) and Zigzag Clover (T. medium) - A Picture of Genomic Similarities and Differences.</title>
        <authorList>
            <person name="Dluhosova J."/>
            <person name="Istvanek J."/>
            <person name="Nedelnik J."/>
            <person name="Repkova J."/>
        </authorList>
    </citation>
    <scope>NUCLEOTIDE SEQUENCE [LARGE SCALE GENOMIC DNA]</scope>
    <source>
        <strain evidence="2">cv. 10/8</strain>
        <tissue evidence="1">Leaf</tissue>
    </source>
</reference>
<organism evidence="1 2">
    <name type="scientific">Trifolium medium</name>
    <dbReference type="NCBI Taxonomy" id="97028"/>
    <lineage>
        <taxon>Eukaryota</taxon>
        <taxon>Viridiplantae</taxon>
        <taxon>Streptophyta</taxon>
        <taxon>Embryophyta</taxon>
        <taxon>Tracheophyta</taxon>
        <taxon>Spermatophyta</taxon>
        <taxon>Magnoliopsida</taxon>
        <taxon>eudicotyledons</taxon>
        <taxon>Gunneridae</taxon>
        <taxon>Pentapetalae</taxon>
        <taxon>rosids</taxon>
        <taxon>fabids</taxon>
        <taxon>Fabales</taxon>
        <taxon>Fabaceae</taxon>
        <taxon>Papilionoideae</taxon>
        <taxon>50 kb inversion clade</taxon>
        <taxon>NPAAA clade</taxon>
        <taxon>Hologalegina</taxon>
        <taxon>IRL clade</taxon>
        <taxon>Trifolieae</taxon>
        <taxon>Trifolium</taxon>
    </lineage>
</organism>
<dbReference type="Proteomes" id="UP000265520">
    <property type="component" value="Unassembled WGS sequence"/>
</dbReference>
<protein>
    <submittedName>
        <fullName evidence="1">Uncharacterized protein</fullName>
    </submittedName>
</protein>
<proteinExistence type="predicted"/>
<accession>A0A392U738</accession>
<dbReference type="EMBL" id="LXQA010733256">
    <property type="protein sequence ID" value="MCI68250.1"/>
    <property type="molecule type" value="Genomic_DNA"/>
</dbReference>
<evidence type="ECO:0000313" key="2">
    <source>
        <dbReference type="Proteomes" id="UP000265520"/>
    </source>
</evidence>
<dbReference type="AlphaFoldDB" id="A0A392U738"/>
<comment type="caution">
    <text evidence="1">The sequence shown here is derived from an EMBL/GenBank/DDBJ whole genome shotgun (WGS) entry which is preliminary data.</text>
</comment>